<evidence type="ECO:0000313" key="5">
    <source>
        <dbReference type="EMBL" id="NWI74288.1"/>
    </source>
</evidence>
<accession>A0A851E1Q2</accession>
<dbReference type="AlphaFoldDB" id="A0A851E1Q2"/>
<dbReference type="PROSITE" id="PS50835">
    <property type="entry name" value="IG_LIKE"/>
    <property type="match status" value="1"/>
</dbReference>
<gene>
    <name evidence="5" type="primary">Ighv348</name>
    <name evidence="5" type="ORF">DRYGAM_R13460</name>
</gene>
<dbReference type="InterPro" id="IPR007110">
    <property type="entry name" value="Ig-like_dom"/>
</dbReference>
<proteinExistence type="predicted"/>
<dbReference type="GO" id="GO:0019814">
    <property type="term" value="C:immunoglobulin complex"/>
    <property type="evidence" value="ECO:0007669"/>
    <property type="project" value="UniProtKB-KW"/>
</dbReference>
<evidence type="ECO:0000256" key="3">
    <source>
        <dbReference type="ARBA" id="ARBA00043265"/>
    </source>
</evidence>
<keyword evidence="2" id="KW-1064">Adaptive immunity</keyword>
<protein>
    <submittedName>
        <fullName evidence="5">HV348 protein</fullName>
    </submittedName>
</protein>
<dbReference type="InterPro" id="IPR013106">
    <property type="entry name" value="Ig_V-set"/>
</dbReference>
<keyword evidence="3" id="KW-1280">Immunoglobulin</keyword>
<name>A0A851E1Q2_9CORV</name>
<dbReference type="SMART" id="SM00406">
    <property type="entry name" value="IGv"/>
    <property type="match status" value="1"/>
</dbReference>
<dbReference type="Proteomes" id="UP000604080">
    <property type="component" value="Unassembled WGS sequence"/>
</dbReference>
<evidence type="ECO:0000256" key="2">
    <source>
        <dbReference type="ARBA" id="ARBA00023130"/>
    </source>
</evidence>
<dbReference type="InterPro" id="IPR013783">
    <property type="entry name" value="Ig-like_fold"/>
</dbReference>
<organism evidence="5 6">
    <name type="scientific">Dryoscopus gambensis</name>
    <dbReference type="NCBI Taxonomy" id="85069"/>
    <lineage>
        <taxon>Eukaryota</taxon>
        <taxon>Metazoa</taxon>
        <taxon>Chordata</taxon>
        <taxon>Craniata</taxon>
        <taxon>Vertebrata</taxon>
        <taxon>Euteleostomi</taxon>
        <taxon>Archelosauria</taxon>
        <taxon>Archosauria</taxon>
        <taxon>Dinosauria</taxon>
        <taxon>Saurischia</taxon>
        <taxon>Theropoda</taxon>
        <taxon>Coelurosauria</taxon>
        <taxon>Aves</taxon>
        <taxon>Neognathae</taxon>
        <taxon>Neoaves</taxon>
        <taxon>Telluraves</taxon>
        <taxon>Australaves</taxon>
        <taxon>Passeriformes</taxon>
        <taxon>Corvoidea</taxon>
        <taxon>Malaconotidae</taxon>
        <taxon>Dryoscopus</taxon>
    </lineage>
</organism>
<comment type="caution">
    <text evidence="5">The sequence shown here is derived from an EMBL/GenBank/DDBJ whole genome shotgun (WGS) entry which is preliminary data.</text>
</comment>
<keyword evidence="6" id="KW-1185">Reference proteome</keyword>
<feature type="domain" description="Ig-like" evidence="4">
    <location>
        <begin position="1"/>
        <end position="72"/>
    </location>
</feature>
<dbReference type="GO" id="GO:0005576">
    <property type="term" value="C:extracellular region"/>
    <property type="evidence" value="ECO:0007669"/>
    <property type="project" value="UniProtKB-ARBA"/>
</dbReference>
<dbReference type="GO" id="GO:0002250">
    <property type="term" value="P:adaptive immune response"/>
    <property type="evidence" value="ECO:0007669"/>
    <property type="project" value="UniProtKB-KW"/>
</dbReference>
<dbReference type="InterPro" id="IPR050199">
    <property type="entry name" value="IgHV"/>
</dbReference>
<dbReference type="Pfam" id="PF07686">
    <property type="entry name" value="V-set"/>
    <property type="match status" value="1"/>
</dbReference>
<dbReference type="InterPro" id="IPR036179">
    <property type="entry name" value="Ig-like_dom_sf"/>
</dbReference>
<dbReference type="SUPFAM" id="SSF48726">
    <property type="entry name" value="Immunoglobulin"/>
    <property type="match status" value="1"/>
</dbReference>
<reference evidence="5" key="1">
    <citation type="submission" date="2019-10" db="EMBL/GenBank/DDBJ databases">
        <title>Bird 10,000 Genomes (B10K) Project - Family phase.</title>
        <authorList>
            <person name="Zhang G."/>
        </authorList>
    </citation>
    <scope>NUCLEOTIDE SEQUENCE</scope>
    <source>
        <strain evidence="5">B10K-DU-002-56</strain>
        <tissue evidence="5">Muscle</tissue>
    </source>
</reference>
<sequence length="72" mass="7984">GFDFGQYEMDWVRQRPGKALEFVAVISKSGTTRYAPSVQGRLTISRDNGQSSLTLAMSSLRDEDSGVYFCAK</sequence>
<evidence type="ECO:0000256" key="1">
    <source>
        <dbReference type="ARBA" id="ARBA00022859"/>
    </source>
</evidence>
<evidence type="ECO:0000259" key="4">
    <source>
        <dbReference type="PROSITE" id="PS50835"/>
    </source>
</evidence>
<evidence type="ECO:0000313" key="6">
    <source>
        <dbReference type="Proteomes" id="UP000604080"/>
    </source>
</evidence>
<feature type="non-terminal residue" evidence="5">
    <location>
        <position position="1"/>
    </location>
</feature>
<dbReference type="EMBL" id="WEIT01008000">
    <property type="protein sequence ID" value="NWI74288.1"/>
    <property type="molecule type" value="Genomic_DNA"/>
</dbReference>
<dbReference type="Gene3D" id="2.60.40.10">
    <property type="entry name" value="Immunoglobulins"/>
    <property type="match status" value="1"/>
</dbReference>
<keyword evidence="1" id="KW-0391">Immunity</keyword>
<feature type="non-terminal residue" evidence="5">
    <location>
        <position position="72"/>
    </location>
</feature>
<dbReference type="PANTHER" id="PTHR23266">
    <property type="entry name" value="IMMUNOGLOBULIN HEAVY CHAIN"/>
    <property type="match status" value="1"/>
</dbReference>